<keyword evidence="3" id="KW-1185">Reference proteome</keyword>
<evidence type="ECO:0000313" key="2">
    <source>
        <dbReference type="EMBL" id="EGE03216.1"/>
    </source>
</evidence>
<reference evidence="3" key="1">
    <citation type="journal article" date="2012" name="MBio">
        <title>Comparative genome analysis of Trichophyton rubrum and related dermatophytes reveals candidate genes involved in infection.</title>
        <authorList>
            <person name="Martinez D.A."/>
            <person name="Oliver B.G."/>
            <person name="Graeser Y."/>
            <person name="Goldberg J.M."/>
            <person name="Li W."/>
            <person name="Martinez-Rossi N.M."/>
            <person name="Monod M."/>
            <person name="Shelest E."/>
            <person name="Barton R.C."/>
            <person name="Birch E."/>
            <person name="Brakhage A.A."/>
            <person name="Chen Z."/>
            <person name="Gurr S.J."/>
            <person name="Heiman D."/>
            <person name="Heitman J."/>
            <person name="Kosti I."/>
            <person name="Rossi A."/>
            <person name="Saif S."/>
            <person name="Samalova M."/>
            <person name="Saunders C.W."/>
            <person name="Shea T."/>
            <person name="Summerbell R.C."/>
            <person name="Xu J."/>
            <person name="Young S."/>
            <person name="Zeng Q."/>
            <person name="Birren B.W."/>
            <person name="Cuomo C.A."/>
            <person name="White T.C."/>
        </authorList>
    </citation>
    <scope>NUCLEOTIDE SEQUENCE [LARGE SCALE GENOMIC DNA]</scope>
    <source>
        <strain evidence="3">ATCC MYA-4606 / CBS 127.97</strain>
    </source>
</reference>
<dbReference type="AlphaFoldDB" id="F2PMU8"/>
<feature type="region of interest" description="Disordered" evidence="1">
    <location>
        <begin position="1"/>
        <end position="23"/>
    </location>
</feature>
<dbReference type="Proteomes" id="UP000009169">
    <property type="component" value="Unassembled WGS sequence"/>
</dbReference>
<dbReference type="VEuPathDB" id="FungiDB:TEQG_02254"/>
<protein>
    <submittedName>
        <fullName evidence="2">Uncharacterized protein</fullName>
    </submittedName>
</protein>
<evidence type="ECO:0000313" key="3">
    <source>
        <dbReference type="Proteomes" id="UP000009169"/>
    </source>
</evidence>
<dbReference type="EMBL" id="DS995726">
    <property type="protein sequence ID" value="EGE03216.1"/>
    <property type="molecule type" value="Genomic_DNA"/>
</dbReference>
<organism evidence="2 3">
    <name type="scientific">Trichophyton equinum (strain ATCC MYA-4606 / CBS 127.97)</name>
    <name type="common">Horse ringworm fungus</name>
    <dbReference type="NCBI Taxonomy" id="559882"/>
    <lineage>
        <taxon>Eukaryota</taxon>
        <taxon>Fungi</taxon>
        <taxon>Dikarya</taxon>
        <taxon>Ascomycota</taxon>
        <taxon>Pezizomycotina</taxon>
        <taxon>Eurotiomycetes</taxon>
        <taxon>Eurotiomycetidae</taxon>
        <taxon>Onygenales</taxon>
        <taxon>Arthrodermataceae</taxon>
        <taxon>Trichophyton</taxon>
    </lineage>
</organism>
<dbReference type="HOGENOM" id="CLU_1972026_0_0_1"/>
<evidence type="ECO:0000256" key="1">
    <source>
        <dbReference type="SAM" id="MobiDB-lite"/>
    </source>
</evidence>
<accession>F2PMU8</accession>
<feature type="region of interest" description="Disordered" evidence="1">
    <location>
        <begin position="39"/>
        <end position="61"/>
    </location>
</feature>
<name>F2PMU8_TRIEC</name>
<proteinExistence type="predicted"/>
<feature type="compositionally biased region" description="Basic residues" evidence="1">
    <location>
        <begin position="11"/>
        <end position="22"/>
    </location>
</feature>
<sequence length="127" mass="13649">MATAGGATHPHPQRSKAHRHQGRCVGSWQAALSRTMTQLSSPPFGMANRSENLDSKGDGGTVRSVTVASGYATLAPSPWKSRFKMIRTAVWEPASCPIPVPGTQGLAHFNYLDLKVVAEARQDTRHG</sequence>
<gene>
    <name evidence="2" type="ORF">TEQG_02254</name>
</gene>